<feature type="domain" description="GH16" evidence="3">
    <location>
        <begin position="191"/>
        <end position="348"/>
    </location>
</feature>
<evidence type="ECO:0000256" key="2">
    <source>
        <dbReference type="SAM" id="SignalP"/>
    </source>
</evidence>
<evidence type="ECO:0000259" key="3">
    <source>
        <dbReference type="Pfam" id="PF00722"/>
    </source>
</evidence>
<evidence type="ECO:0000313" key="5">
    <source>
        <dbReference type="Proteomes" id="UP000177798"/>
    </source>
</evidence>
<gene>
    <name evidence="4" type="ORF">sscle_05g042790</name>
</gene>
<dbReference type="Gene3D" id="2.60.120.200">
    <property type="match status" value="1"/>
</dbReference>
<feature type="compositionally biased region" description="Low complexity" evidence="1">
    <location>
        <begin position="171"/>
        <end position="191"/>
    </location>
</feature>
<feature type="region of interest" description="Disordered" evidence="1">
    <location>
        <begin position="520"/>
        <end position="554"/>
    </location>
</feature>
<dbReference type="OrthoDB" id="25131at2759"/>
<dbReference type="GO" id="GO:0004553">
    <property type="term" value="F:hydrolase activity, hydrolyzing O-glycosyl compounds"/>
    <property type="evidence" value="ECO:0007669"/>
    <property type="project" value="InterPro"/>
</dbReference>
<dbReference type="PANTHER" id="PTHR38121">
    <property type="entry name" value="GH16 DOMAIN-CONTAINING PROTEIN"/>
    <property type="match status" value="1"/>
</dbReference>
<name>A0A1D9Q3R8_SCLS1</name>
<dbReference type="RefSeq" id="XP_001587290.1">
    <property type="nucleotide sequence ID" value="XM_001587240.1"/>
</dbReference>
<dbReference type="KEGG" id="ssl:SS1G_12320"/>
<reference evidence="5" key="1">
    <citation type="journal article" date="2017" name="Genome Biol. Evol.">
        <title>The complete genome sequence of the phytopathogenic fungus Sclerotinia sclerotiorum reveals insights into the genome architecture of broad host range pathogens.</title>
        <authorList>
            <person name="Derbyshire M."/>
            <person name="Denton-Giles M."/>
            <person name="Hegedus D."/>
            <person name="Seifbarghy S."/>
            <person name="Rollins J."/>
            <person name="van Kan J."/>
            <person name="Seidl M.F."/>
            <person name="Faino L."/>
            <person name="Mbengue M."/>
            <person name="Navaud O."/>
            <person name="Raffaele S."/>
            <person name="Hammond-Kosack K."/>
            <person name="Heard S."/>
            <person name="Oliver R."/>
        </authorList>
    </citation>
    <scope>NUCLEOTIDE SEQUENCE [LARGE SCALE GENOMIC DNA]</scope>
    <source>
        <strain evidence="5">ATCC 18683 / 1980 / Ss-1</strain>
    </source>
</reference>
<dbReference type="PANTHER" id="PTHR38121:SF2">
    <property type="entry name" value="ACYLTRANSFERASE 3 DOMAIN-CONTAINING PROTEIN"/>
    <property type="match status" value="1"/>
</dbReference>
<evidence type="ECO:0000313" key="4">
    <source>
        <dbReference type="EMBL" id="APA09509.1"/>
    </source>
</evidence>
<dbReference type="Pfam" id="PF00722">
    <property type="entry name" value="Glyco_hydro_16"/>
    <property type="match status" value="1"/>
</dbReference>
<dbReference type="Proteomes" id="UP000177798">
    <property type="component" value="Chromosome 5"/>
</dbReference>
<dbReference type="InterPro" id="IPR013320">
    <property type="entry name" value="ConA-like_dom_sf"/>
</dbReference>
<feature type="compositionally biased region" description="Low complexity" evidence="1">
    <location>
        <begin position="137"/>
        <end position="155"/>
    </location>
</feature>
<dbReference type="VEuPathDB" id="FungiDB:sscle_05g042790"/>
<dbReference type="SUPFAM" id="SSF49899">
    <property type="entry name" value="Concanavalin A-like lectins/glucanases"/>
    <property type="match status" value="1"/>
</dbReference>
<feature type="region of interest" description="Disordered" evidence="1">
    <location>
        <begin position="438"/>
        <end position="460"/>
    </location>
</feature>
<feature type="chain" id="PRO_5010557492" description="GH16 domain-containing protein" evidence="2">
    <location>
        <begin position="20"/>
        <end position="579"/>
    </location>
</feature>
<feature type="region of interest" description="Disordered" evidence="1">
    <location>
        <begin position="136"/>
        <end position="208"/>
    </location>
</feature>
<dbReference type="CDD" id="cd00413">
    <property type="entry name" value="Glyco_hydrolase_16"/>
    <property type="match status" value="1"/>
</dbReference>
<accession>A0A1D9Q3R8</accession>
<feature type="signal peptide" evidence="2">
    <location>
        <begin position="1"/>
        <end position="19"/>
    </location>
</feature>
<evidence type="ECO:0000256" key="1">
    <source>
        <dbReference type="SAM" id="MobiDB-lite"/>
    </source>
</evidence>
<dbReference type="GO" id="GO:0005975">
    <property type="term" value="P:carbohydrate metabolic process"/>
    <property type="evidence" value="ECO:0007669"/>
    <property type="project" value="InterPro"/>
</dbReference>
<dbReference type="EMBL" id="CP017818">
    <property type="protein sequence ID" value="APA09509.1"/>
    <property type="molecule type" value="Genomic_DNA"/>
</dbReference>
<keyword evidence="2" id="KW-0732">Signal</keyword>
<dbReference type="InterPro" id="IPR000757">
    <property type="entry name" value="Beta-glucanase-like"/>
</dbReference>
<organism evidence="4 5">
    <name type="scientific">Sclerotinia sclerotiorum (strain ATCC 18683 / 1980 / Ss-1)</name>
    <name type="common">White mold</name>
    <name type="synonym">Whetzelinia sclerotiorum</name>
    <dbReference type="NCBI Taxonomy" id="665079"/>
    <lineage>
        <taxon>Eukaryota</taxon>
        <taxon>Fungi</taxon>
        <taxon>Dikarya</taxon>
        <taxon>Ascomycota</taxon>
        <taxon>Pezizomycotina</taxon>
        <taxon>Leotiomycetes</taxon>
        <taxon>Helotiales</taxon>
        <taxon>Sclerotiniaceae</taxon>
        <taxon>Sclerotinia</taxon>
    </lineage>
</organism>
<proteinExistence type="predicted"/>
<feature type="compositionally biased region" description="Polar residues" evidence="1">
    <location>
        <begin position="521"/>
        <end position="551"/>
    </location>
</feature>
<sequence>MYTISILSLLFTIAFSVYAQSSLSAPIFSSNDDCSCGYYDIVNGNLFTESLIVYFNETDTLSDDIILQSYENRYEKSSSLDRIQLDIQDLRNLWVLRLPYPSRTNKKDYNSIFRQGSNPTNVNFLNSSLFTDDNDESWSLPSSGSRSSRQISSNSPHQNVSSTIGRGGENSSTANDPISSSSPSGRPFTSSLKLSVDPPNGDHLVTGGGIRTVRQDIKYGSARAHLRLSNQGVGATSLSMMFRYNDTESMEINIMNTNQNSTSWVTSLVHLEFSDPSLGTKFSTFAGKNISLYDYNEFRLDWTESEVNWCIGSALVRSISKKNDSVPSTPSPFFIKHWSTGNPYSMQGPPISISDANIGWIRLFFNSSLMNSTDHANFDAQCNLTVACSMDDTTRRGSSPFPSAASDPWEQRVARDTLRWLAIWFSLKVFKKEEDVQPIPEDDNSVMSPPSSPYTHYRGASLTPAPSYRTRIESYNSESSTLIASFNFSSASHSVSAGRGLSGIGSPEQIYSKVDPGWDTCGSTSGENSDNAISINELPSNQPHSWPNSPAASRFDFNLNEKSRRLSGLKNTTTMDKIP</sequence>
<dbReference type="AlphaFoldDB" id="A0A1D9Q3R8"/>
<protein>
    <recommendedName>
        <fullName evidence="3">GH16 domain-containing protein</fullName>
    </recommendedName>
</protein>